<comment type="caution">
    <text evidence="2">The sequence shown here is derived from an EMBL/GenBank/DDBJ whole genome shotgun (WGS) entry which is preliminary data.</text>
</comment>
<evidence type="ECO:0000313" key="3">
    <source>
        <dbReference type="Proteomes" id="UP000283269"/>
    </source>
</evidence>
<dbReference type="AlphaFoldDB" id="A0A409VM44"/>
<dbReference type="OrthoDB" id="5311491at2759"/>
<name>A0A409VM44_PSICY</name>
<proteinExistence type="predicted"/>
<organism evidence="2 3">
    <name type="scientific">Psilocybe cyanescens</name>
    <dbReference type="NCBI Taxonomy" id="93625"/>
    <lineage>
        <taxon>Eukaryota</taxon>
        <taxon>Fungi</taxon>
        <taxon>Dikarya</taxon>
        <taxon>Basidiomycota</taxon>
        <taxon>Agaricomycotina</taxon>
        <taxon>Agaricomycetes</taxon>
        <taxon>Agaricomycetidae</taxon>
        <taxon>Agaricales</taxon>
        <taxon>Agaricineae</taxon>
        <taxon>Strophariaceae</taxon>
        <taxon>Psilocybe</taxon>
    </lineage>
</organism>
<dbReference type="InterPro" id="IPR029058">
    <property type="entry name" value="AB_hydrolase_fold"/>
</dbReference>
<reference evidence="2 3" key="1">
    <citation type="journal article" date="2018" name="Evol. Lett.">
        <title>Horizontal gene cluster transfer increased hallucinogenic mushroom diversity.</title>
        <authorList>
            <person name="Reynolds H.T."/>
            <person name="Vijayakumar V."/>
            <person name="Gluck-Thaler E."/>
            <person name="Korotkin H.B."/>
            <person name="Matheny P.B."/>
            <person name="Slot J.C."/>
        </authorList>
    </citation>
    <scope>NUCLEOTIDE SEQUENCE [LARGE SCALE GENOMIC DNA]</scope>
    <source>
        <strain evidence="2 3">2631</strain>
    </source>
</reference>
<dbReference type="EMBL" id="NHYD01003975">
    <property type="protein sequence ID" value="PPQ67321.1"/>
    <property type="molecule type" value="Genomic_DNA"/>
</dbReference>
<keyword evidence="3" id="KW-1185">Reference proteome</keyword>
<dbReference type="SUPFAM" id="SSF53474">
    <property type="entry name" value="alpha/beta-Hydrolases"/>
    <property type="match status" value="1"/>
</dbReference>
<accession>A0A409VM44</accession>
<dbReference type="Proteomes" id="UP000283269">
    <property type="component" value="Unassembled WGS sequence"/>
</dbReference>
<evidence type="ECO:0000259" key="1">
    <source>
        <dbReference type="Pfam" id="PF12697"/>
    </source>
</evidence>
<gene>
    <name evidence="2" type="ORF">CVT25_005905</name>
</gene>
<dbReference type="Gene3D" id="3.40.50.1820">
    <property type="entry name" value="alpha/beta hydrolase"/>
    <property type="match status" value="1"/>
</dbReference>
<evidence type="ECO:0000313" key="2">
    <source>
        <dbReference type="EMBL" id="PPQ67321.1"/>
    </source>
</evidence>
<dbReference type="Pfam" id="PF12697">
    <property type="entry name" value="Abhydrolase_6"/>
    <property type="match status" value="1"/>
</dbReference>
<dbReference type="InterPro" id="IPR000073">
    <property type="entry name" value="AB_hydrolase_1"/>
</dbReference>
<feature type="domain" description="AB hydrolase-1" evidence="1">
    <location>
        <begin position="33"/>
        <end position="346"/>
    </location>
</feature>
<protein>
    <recommendedName>
        <fullName evidence="1">AB hydrolase-1 domain-containing protein</fullName>
    </recommendedName>
</protein>
<sequence>MFTERLAQLPGGIELSYTDSGPPASSSTDYTTVIIVHGMGFNAHGFEKLHDLAAKYNLRTIAFQRRGYQGSTEYTDSELDDQYNGRKSCGDRLALELAYFCQHVAEEHHIPLKSKDGKSGGIAILGWSMGAVSAMSIFSDSTNLPSDIHDNLAKYIRNLVLYDPPYQAYGYELPANYEAPKPASDQTHAPSSEEIYGAVRIAISGYYDKPKDWSGDINALDQRMRADKVTVDGWTAEENRNYFSLESAMKADFSMFMPPFQKLVGEVTRGVLFSETAAKGLFPSVQVTLLYPERTHWYCVWGSWITQKLYNECKNRGEIIRPLNVVHIKGGNHFTHHDKPNEFLAAVQTGLSL</sequence>
<dbReference type="InParanoid" id="A0A409VM44"/>